<keyword evidence="2" id="KW-1185">Reference proteome</keyword>
<evidence type="ECO:0000313" key="3">
    <source>
        <dbReference type="RefSeq" id="XP_070328912.1"/>
    </source>
</evidence>
<reference evidence="2" key="1">
    <citation type="journal article" date="2022" name="J. Hered.">
        <title>A De Novo Chromosome-Level Genome Assembly of the White-Tailed Deer, Odocoileus Virginianus.</title>
        <authorList>
            <person name="London E.W."/>
            <person name="Roca A.L."/>
            <person name="Novakofski J.E."/>
            <person name="Mateus-Pinilla N.E."/>
        </authorList>
    </citation>
    <scope>NUCLEOTIDE SEQUENCE [LARGE SCALE GENOMIC DNA]</scope>
</reference>
<gene>
    <name evidence="3" type="primary">LOC139036963</name>
</gene>
<evidence type="ECO:0000313" key="2">
    <source>
        <dbReference type="Proteomes" id="UP001652640"/>
    </source>
</evidence>
<proteinExistence type="predicted"/>
<dbReference type="Proteomes" id="UP001652640">
    <property type="component" value="Chromosome 10"/>
</dbReference>
<feature type="region of interest" description="Disordered" evidence="1">
    <location>
        <begin position="256"/>
        <end position="276"/>
    </location>
</feature>
<evidence type="ECO:0000256" key="1">
    <source>
        <dbReference type="SAM" id="MobiDB-lite"/>
    </source>
</evidence>
<sequence>MQPGFSLCVERPRQPEAWAHSPRMWRAFSLRGEWLRVERPRQPETWAHSPLCGAPFSLCRERLRQPEAWAHSPRVRRPFSLRGPSTCHQSGLRKSLDRTRMPVYSVGGVASQGLSLPFSPPPCLLPPAGFKKAPSDCSQGLRAGPYPKQCRLLLSVPPLLAAGGRSPLQTLCPRLEADCSPRRQSLWQGKQTGQCGTETCPSAPETRLLSLPGSHGPQLDFSADPACLPALHSFERPPPGLPPSCWGGILLHDWDPSPEEAEPVPPPQCPSGPVLSSAERDERRLPCSPLSAAAACLCNVSGHLTKGTASAHTPGTLAGQRFPECLPSPEPVSCVCLANLGTGEKGRGAQATYLKTLNLPKESHFLLGRTHLMQ</sequence>
<protein>
    <submittedName>
        <fullName evidence="3">Uncharacterized protein</fullName>
    </submittedName>
</protein>
<organism evidence="2 3">
    <name type="scientific">Odocoileus virginianus</name>
    <name type="common">White-tailed deer</name>
    <dbReference type="NCBI Taxonomy" id="9874"/>
    <lineage>
        <taxon>Eukaryota</taxon>
        <taxon>Metazoa</taxon>
        <taxon>Chordata</taxon>
        <taxon>Craniata</taxon>
        <taxon>Vertebrata</taxon>
        <taxon>Euteleostomi</taxon>
        <taxon>Mammalia</taxon>
        <taxon>Eutheria</taxon>
        <taxon>Laurasiatheria</taxon>
        <taxon>Artiodactyla</taxon>
        <taxon>Ruminantia</taxon>
        <taxon>Pecora</taxon>
        <taxon>Cervidae</taxon>
        <taxon>Odocoileinae</taxon>
        <taxon>Odocoileus</taxon>
    </lineage>
</organism>
<dbReference type="RefSeq" id="XP_070328912.1">
    <property type="nucleotide sequence ID" value="XM_070472811.1"/>
</dbReference>
<dbReference type="GeneID" id="139036963"/>
<accession>A0ABM4IM56</accession>
<name>A0ABM4IM56_ODOVR</name>
<reference evidence="3" key="2">
    <citation type="submission" date="2025-08" db="UniProtKB">
        <authorList>
            <consortium name="RefSeq"/>
        </authorList>
    </citation>
    <scope>IDENTIFICATION</scope>
    <source>
        <tissue evidence="3">Tongue muscle</tissue>
    </source>
</reference>